<dbReference type="AlphaFoldDB" id="Q75BX2"/>
<evidence type="ECO:0000256" key="4">
    <source>
        <dbReference type="PIRSR" id="PIRSR005211-1"/>
    </source>
</evidence>
<dbReference type="GO" id="GO:0051793">
    <property type="term" value="P:medium-chain fatty acid catabolic process"/>
    <property type="evidence" value="ECO:0000318"/>
    <property type="project" value="GO_Central"/>
</dbReference>
<dbReference type="InParanoid" id="Q75BX2"/>
<dbReference type="PANTHER" id="PTHR10794:SF63">
    <property type="entry name" value="ALPHA_BETA HYDROLASE 1, ISOFORM A"/>
    <property type="match status" value="1"/>
</dbReference>
<dbReference type="eggNOG" id="KOG1838">
    <property type="taxonomic scope" value="Eukaryota"/>
</dbReference>
<feature type="active site" description="Charge relay system" evidence="4">
    <location>
        <position position="226"/>
    </location>
</feature>
<dbReference type="PANTHER" id="PTHR10794">
    <property type="entry name" value="ABHYDROLASE DOMAIN-CONTAINING PROTEIN"/>
    <property type="match status" value="1"/>
</dbReference>
<dbReference type="GO" id="GO:0047372">
    <property type="term" value="F:monoacylglycerol lipase activity"/>
    <property type="evidence" value="ECO:0000318"/>
    <property type="project" value="GO_Central"/>
</dbReference>
<organism evidence="6 7">
    <name type="scientific">Eremothecium gossypii (strain ATCC 10895 / CBS 109.51 / FGSC 9923 / NRRL Y-1056)</name>
    <name type="common">Yeast</name>
    <name type="synonym">Ashbya gossypii</name>
    <dbReference type="NCBI Taxonomy" id="284811"/>
    <lineage>
        <taxon>Eukaryota</taxon>
        <taxon>Fungi</taxon>
        <taxon>Dikarya</taxon>
        <taxon>Ascomycota</taxon>
        <taxon>Saccharomycotina</taxon>
        <taxon>Saccharomycetes</taxon>
        <taxon>Saccharomycetales</taxon>
        <taxon>Saccharomycetaceae</taxon>
        <taxon>Eremothecium</taxon>
    </lineage>
</organism>
<dbReference type="Gene3D" id="3.40.50.1820">
    <property type="entry name" value="alpha/beta hydrolase"/>
    <property type="match status" value="1"/>
</dbReference>
<gene>
    <name evidence="6" type="ORF">AGOS_ACR149C</name>
</gene>
<keyword evidence="2" id="KW-0719">Serine esterase</keyword>
<dbReference type="Pfam" id="PF00561">
    <property type="entry name" value="Abhydrolase_1"/>
    <property type="match status" value="1"/>
</dbReference>
<feature type="active site" description="Charge relay system" evidence="4">
    <location>
        <position position="358"/>
    </location>
</feature>
<protein>
    <submittedName>
        <fullName evidence="6">ACR149Cp</fullName>
    </submittedName>
</protein>
<dbReference type="KEGG" id="ago:AGOS_ACR149C"/>
<dbReference type="SUPFAM" id="SSF53474">
    <property type="entry name" value="alpha/beta-Hydrolases"/>
    <property type="match status" value="1"/>
</dbReference>
<accession>Q75BX2</accession>
<dbReference type="GO" id="GO:0006641">
    <property type="term" value="P:triglyceride metabolic process"/>
    <property type="evidence" value="ECO:0007669"/>
    <property type="project" value="EnsemblFungi"/>
</dbReference>
<dbReference type="RefSeq" id="NP_983551.1">
    <property type="nucleotide sequence ID" value="NM_208904.1"/>
</dbReference>
<dbReference type="FunCoup" id="Q75BX2">
    <property type="interactions" value="262"/>
</dbReference>
<dbReference type="PROSITE" id="PS01133">
    <property type="entry name" value="UPF0017"/>
    <property type="match status" value="1"/>
</dbReference>
<proteinExistence type="inferred from homology"/>
<dbReference type="InterPro" id="IPR000073">
    <property type="entry name" value="AB_hydrolase_1"/>
</dbReference>
<dbReference type="Proteomes" id="UP000000591">
    <property type="component" value="Chromosome III"/>
</dbReference>
<dbReference type="GO" id="GO:0008126">
    <property type="term" value="F:acetylesterase activity"/>
    <property type="evidence" value="ECO:0000318"/>
    <property type="project" value="GO_Central"/>
</dbReference>
<dbReference type="EMBL" id="AE016816">
    <property type="protein sequence ID" value="AAS51375.1"/>
    <property type="molecule type" value="Genomic_DNA"/>
</dbReference>
<dbReference type="GO" id="GO:0051792">
    <property type="term" value="P:medium-chain fatty acid biosynthetic process"/>
    <property type="evidence" value="ECO:0000318"/>
    <property type="project" value="GO_Central"/>
</dbReference>
<keyword evidence="7" id="KW-1185">Reference proteome</keyword>
<evidence type="ECO:0000259" key="5">
    <source>
        <dbReference type="Pfam" id="PF00561"/>
    </source>
</evidence>
<reference evidence="6 7" key="1">
    <citation type="journal article" date="2004" name="Science">
        <title>The Ashbya gossypii genome as a tool for mapping the ancient Saccharomyces cerevisiae genome.</title>
        <authorList>
            <person name="Dietrich F.S."/>
            <person name="Voegeli S."/>
            <person name="Brachat S."/>
            <person name="Lerch A."/>
            <person name="Gates K."/>
            <person name="Steiner S."/>
            <person name="Mohr C."/>
            <person name="Pohlmann R."/>
            <person name="Luedi P."/>
            <person name="Choi S."/>
            <person name="Wing R.A."/>
            <person name="Flavier A."/>
            <person name="Gaffney T.D."/>
            <person name="Philippsen P."/>
        </authorList>
    </citation>
    <scope>NUCLEOTIDE SEQUENCE [LARGE SCALE GENOMIC DNA]</scope>
    <source>
        <strain evidence="7">ATCC 10895 / CBS 109.51 / FGSC 9923 / NRRL Y-1056</strain>
    </source>
</reference>
<dbReference type="OrthoDB" id="5954035at2759"/>
<reference evidence="7" key="2">
    <citation type="journal article" date="2013" name="G3 (Bethesda)">
        <title>Genomes of Ashbya fungi isolated from insects reveal four mating-type loci, numerous translocations, lack of transposons, and distinct gene duplications.</title>
        <authorList>
            <person name="Dietrich F.S."/>
            <person name="Voegeli S."/>
            <person name="Kuo S."/>
            <person name="Philippsen P."/>
        </authorList>
    </citation>
    <scope>GENOME REANNOTATION</scope>
    <source>
        <strain evidence="7">ATCC 10895 / CBS 109.51 / FGSC 9923 / NRRL Y-1056</strain>
    </source>
</reference>
<sequence>MGVLAWLPFCNEVRHTVPEQPLKFRDKEQQGSMTMLELIEKYVPEFQDRATQLFHPVLPTGHLQTIFASLRNFETVDVVYYERMMLSYHDGGVGALDFATSAASLEHFQDLPNEVPPHQHRALTDRYRYLTAKEIDELASNDAKPMLIVMHGLTGGSDEGYVRAIVNRARDVYGFEACVLNSRGCAQSSITTPSLYNGAWTDDIRHCVKVLRGMYPQRKFYLVGVSLGASMATNYLGQEQNSSDIECAAVLGNPWDLTSGAYNLSKGLLSRYVYSPALRKNCVQVLKSNIRQLRLDPYMKKQYDEKLNSLQTIEDFDNEFTAKMFGFNTSYEYYRHASSVNRLPQVRTPLLAINALDDPIVGSEALPRREVAINPYVVLLETSKGGHIGWFDYKGSRWYVDPLCRFFYAFHREITKKNMIPDLDGVVLPHPHKFEKDRLVNPLVREWDTGRQGSS</sequence>
<feature type="domain" description="AB hydrolase-1" evidence="5">
    <location>
        <begin position="145"/>
        <end position="388"/>
    </location>
</feature>
<dbReference type="HOGENOM" id="CLU_032487_1_0_1"/>
<evidence type="ECO:0000313" key="7">
    <source>
        <dbReference type="Proteomes" id="UP000000591"/>
    </source>
</evidence>
<dbReference type="InterPro" id="IPR012020">
    <property type="entry name" value="ABHD4"/>
</dbReference>
<dbReference type="InterPro" id="IPR029058">
    <property type="entry name" value="AB_hydrolase_fold"/>
</dbReference>
<dbReference type="InterPro" id="IPR000952">
    <property type="entry name" value="AB_hydrolase_4_CS"/>
</dbReference>
<evidence type="ECO:0000256" key="2">
    <source>
        <dbReference type="ARBA" id="ARBA00022487"/>
    </source>
</evidence>
<dbReference type="PIRSF" id="PIRSF005211">
    <property type="entry name" value="Ab_hydro_YheT"/>
    <property type="match status" value="1"/>
</dbReference>
<dbReference type="OMA" id="HCTGEDV"/>
<name>Q75BX2_EREGS</name>
<dbReference type="GeneID" id="4619683"/>
<dbReference type="GO" id="GO:0004806">
    <property type="term" value="F:triacylglycerol lipase activity"/>
    <property type="evidence" value="ECO:0007669"/>
    <property type="project" value="EnsemblFungi"/>
</dbReference>
<dbReference type="InterPro" id="IPR050960">
    <property type="entry name" value="AB_hydrolase_4_sf"/>
</dbReference>
<evidence type="ECO:0000313" key="6">
    <source>
        <dbReference type="EMBL" id="AAS51375.1"/>
    </source>
</evidence>
<evidence type="ECO:0000256" key="1">
    <source>
        <dbReference type="ARBA" id="ARBA00010884"/>
    </source>
</evidence>
<evidence type="ECO:0000256" key="3">
    <source>
        <dbReference type="ARBA" id="ARBA00022801"/>
    </source>
</evidence>
<comment type="similarity">
    <text evidence="1">Belongs to the AB hydrolase superfamily. AB hydrolase 4 family.</text>
</comment>
<dbReference type="ESTHER" id="ashgo-q75bx2">
    <property type="family name" value="abh_upf0017"/>
</dbReference>
<feature type="active site" description="Charge relay system" evidence="4">
    <location>
        <position position="387"/>
    </location>
</feature>
<keyword evidence="3" id="KW-0378">Hydrolase</keyword>